<evidence type="ECO:0000259" key="4">
    <source>
        <dbReference type="Pfam" id="PF07727"/>
    </source>
</evidence>
<evidence type="ECO:0000256" key="1">
    <source>
        <dbReference type="ARBA" id="ARBA00022723"/>
    </source>
</evidence>
<feature type="domain" description="Reverse transcriptase Ty1/copia-type" evidence="4">
    <location>
        <begin position="483"/>
        <end position="720"/>
    </location>
</feature>
<dbReference type="EMBL" id="BKCJ010010046">
    <property type="protein sequence ID" value="GEU89828.1"/>
    <property type="molecule type" value="Genomic_DNA"/>
</dbReference>
<dbReference type="InterPro" id="IPR013103">
    <property type="entry name" value="RVT_2"/>
</dbReference>
<dbReference type="InterPro" id="IPR057670">
    <property type="entry name" value="SH3_retrovirus"/>
</dbReference>
<dbReference type="GO" id="GO:0016787">
    <property type="term" value="F:hydrolase activity"/>
    <property type="evidence" value="ECO:0007669"/>
    <property type="project" value="UniProtKB-KW"/>
</dbReference>
<dbReference type="GO" id="GO:0046872">
    <property type="term" value="F:metal ion binding"/>
    <property type="evidence" value="ECO:0007669"/>
    <property type="project" value="UniProtKB-KW"/>
</dbReference>
<name>A0A6L2NU35_TANCI</name>
<dbReference type="PANTHER" id="PTHR42648:SF31">
    <property type="entry name" value="RNA-DIRECTED DNA POLYMERASE"/>
    <property type="match status" value="1"/>
</dbReference>
<dbReference type="Pfam" id="PF14244">
    <property type="entry name" value="Retrotran_gag_3"/>
    <property type="match status" value="1"/>
</dbReference>
<dbReference type="AlphaFoldDB" id="A0A6L2NU35"/>
<evidence type="ECO:0000259" key="6">
    <source>
        <dbReference type="Pfam" id="PF25597"/>
    </source>
</evidence>
<dbReference type="PANTHER" id="PTHR42648">
    <property type="entry name" value="TRANSPOSASE, PUTATIVE-RELATED"/>
    <property type="match status" value="1"/>
</dbReference>
<keyword evidence="2" id="KW-0378">Hydrolase</keyword>
<evidence type="ECO:0000256" key="2">
    <source>
        <dbReference type="ARBA" id="ARBA00022801"/>
    </source>
</evidence>
<evidence type="ECO:0000259" key="5">
    <source>
        <dbReference type="Pfam" id="PF14244"/>
    </source>
</evidence>
<protein>
    <submittedName>
        <fullName evidence="7">Retrovirus-related Pol polyprotein from transposon TNT 1-94</fullName>
    </submittedName>
</protein>
<feature type="region of interest" description="Disordered" evidence="3">
    <location>
        <begin position="387"/>
        <end position="431"/>
    </location>
</feature>
<dbReference type="Pfam" id="PF07727">
    <property type="entry name" value="RVT_2"/>
    <property type="match status" value="1"/>
</dbReference>
<feature type="domain" description="Retroviral polymerase SH3-like" evidence="6">
    <location>
        <begin position="289"/>
        <end position="351"/>
    </location>
</feature>
<comment type="caution">
    <text evidence="7">The sequence shown here is derived from an EMBL/GenBank/DDBJ whole genome shotgun (WGS) entry which is preliminary data.</text>
</comment>
<accession>A0A6L2NU35</accession>
<feature type="domain" description="Retrotransposon Copia-like N-terminal" evidence="5">
    <location>
        <begin position="10"/>
        <end position="56"/>
    </location>
</feature>
<evidence type="ECO:0000256" key="3">
    <source>
        <dbReference type="SAM" id="MobiDB-lite"/>
    </source>
</evidence>
<dbReference type="InterPro" id="IPR039537">
    <property type="entry name" value="Retrotran_Ty1/copia-like"/>
</dbReference>
<dbReference type="InterPro" id="IPR029472">
    <property type="entry name" value="Copia-like_N"/>
</dbReference>
<dbReference type="Pfam" id="PF25597">
    <property type="entry name" value="SH3_retrovirus"/>
    <property type="match status" value="1"/>
</dbReference>
<dbReference type="InterPro" id="IPR012337">
    <property type="entry name" value="RNaseH-like_sf"/>
</dbReference>
<sequence>MVNDPFHIASSDHPGMLLTNTPFNGGNFLDWSRTIKMALGVKLKLGFIDGSSPKPAVIDVDYQRDLWKELKERYDQKEISLQEEIAEVRGGMKPNDKQLIRRSVLIVIRRDIFFEQCFERLGYLDWYKGKKNKKGKKMAAQVLSDFSPYIAKETPFDFEYDNDMQGGKTDLDQRMVVADPSTNKVLAVGEGCNNLYICKPSSKHTSVNTTSLPGFYSFVKKERKQRHLLDTERALKFHSGVPDKFLGDCVLTATYLINKMPMKILKWKTPFEMIYGVLPSYDQLRVIGCLCFASITKPHKDKFSPRTIRSVLIGYPPGQKWHKLYSLETHEMFCSRDVIFHETVFPFKKDTPVKEPCLSTQQWPITVRAQDDEEFSANVHNITIKTVIPNTPDDNSPPPNNAEHVAENVEPSPTTTAHSVPPTRKSSRSTTQPSWLKDFVISKHKAGMVAIDVSTKKKPTCPLFQKQDFEQYLDEYVASLDNTLTELPQGHTAISSKWVYKVKYLPSGILDKYKARLVIRGFSQKEGLDYKHTFSPVAKAVTVRVLIAIATTKGCPLHQLDVNNSFLHGFVEEQIYMKPPKWYTKAVIDQVCKLNKSPYGLKKAYRQWNHELLKFLVSLGFVQSKHDYSLFVKAQRTSFTTALVYVDDILLTGSSTQEICDTKAALDKKFTIKDMGLEKYFLGIDICNTTHGTYLYQMKYVLDLLQDAGLTAAKPTFFPLHQNLKLSLDKGNLIADTESYRRLVGRLLYLSMTRPDISYAL</sequence>
<reference evidence="7" key="1">
    <citation type="journal article" date="2019" name="Sci. Rep.">
        <title>Draft genome of Tanacetum cinerariifolium, the natural source of mosquito coil.</title>
        <authorList>
            <person name="Yamashiro T."/>
            <person name="Shiraishi A."/>
            <person name="Satake H."/>
            <person name="Nakayama K."/>
        </authorList>
    </citation>
    <scope>NUCLEOTIDE SEQUENCE</scope>
</reference>
<dbReference type="SUPFAM" id="SSF56672">
    <property type="entry name" value="DNA/RNA polymerases"/>
    <property type="match status" value="1"/>
</dbReference>
<gene>
    <name evidence="7" type="ORF">Tci_061806</name>
</gene>
<dbReference type="InterPro" id="IPR043502">
    <property type="entry name" value="DNA/RNA_pol_sf"/>
</dbReference>
<dbReference type="SUPFAM" id="SSF53098">
    <property type="entry name" value="Ribonuclease H-like"/>
    <property type="match status" value="1"/>
</dbReference>
<proteinExistence type="predicted"/>
<evidence type="ECO:0000313" key="7">
    <source>
        <dbReference type="EMBL" id="GEU89828.1"/>
    </source>
</evidence>
<organism evidence="7">
    <name type="scientific">Tanacetum cinerariifolium</name>
    <name type="common">Dalmatian daisy</name>
    <name type="synonym">Chrysanthemum cinerariifolium</name>
    <dbReference type="NCBI Taxonomy" id="118510"/>
    <lineage>
        <taxon>Eukaryota</taxon>
        <taxon>Viridiplantae</taxon>
        <taxon>Streptophyta</taxon>
        <taxon>Embryophyta</taxon>
        <taxon>Tracheophyta</taxon>
        <taxon>Spermatophyta</taxon>
        <taxon>Magnoliopsida</taxon>
        <taxon>eudicotyledons</taxon>
        <taxon>Gunneridae</taxon>
        <taxon>Pentapetalae</taxon>
        <taxon>asterids</taxon>
        <taxon>campanulids</taxon>
        <taxon>Asterales</taxon>
        <taxon>Asteraceae</taxon>
        <taxon>Asteroideae</taxon>
        <taxon>Anthemideae</taxon>
        <taxon>Anthemidinae</taxon>
        <taxon>Tanacetum</taxon>
    </lineage>
</organism>
<keyword evidence="1" id="KW-0479">Metal-binding</keyword>